<dbReference type="RefSeq" id="XP_059605971.1">
    <property type="nucleotide sequence ID" value="XM_059746027.1"/>
</dbReference>
<dbReference type="GeneID" id="84590200"/>
<evidence type="ECO:0000313" key="2">
    <source>
        <dbReference type="RefSeq" id="XP_059605971.1"/>
    </source>
</evidence>
<reference evidence="2" key="1">
    <citation type="submission" date="2025-02" db="EMBL/GenBank/DDBJ databases">
        <authorList>
            <consortium name="NCBI Genome Project"/>
        </authorList>
    </citation>
    <scope>NUCLEOTIDE SEQUENCE</scope>
</reference>
<name>A0AAJ8C0X0_ASPNG</name>
<feature type="region of interest" description="Disordered" evidence="1">
    <location>
        <begin position="289"/>
        <end position="336"/>
    </location>
</feature>
<sequence length="336" mass="36495">MGTCLYRSAGAPSGGTMCQVRFQQRQYPEGASRVVTEDFCPIVQATVLQNLLAPVASIVCGEFVNRAPRSGVADIRTVRTGQVPGFDGCKGEKYQLQKSGARASSSTRRAAIMAERETSSLSAVLPDCVRAIFSRPHLSRQVRNRPSRKVEHEYSDMAFCTEKLISDRSSTPEGAIQVPGPGTRLLGRDFILACPSPSAGWTLIVDNPCTIGAVLMSQDATLCNQPIMLRTLLPLVHHLLQCRSSGVIRDQIKPVLFLDLTAPDRDRASMELPQFAYVVAPVINSPDGPRIGNPNCGNQQAATVPSRSGLRASPPTSRRNSKHDRCMYPPHPGSWT</sequence>
<feature type="compositionally biased region" description="Polar residues" evidence="1">
    <location>
        <begin position="295"/>
        <end position="306"/>
    </location>
</feature>
<dbReference type="VEuPathDB" id="FungiDB:An02g00830"/>
<dbReference type="AlphaFoldDB" id="A0AAJ8C0X0"/>
<gene>
    <name evidence="2" type="ORF">An02g00830</name>
</gene>
<evidence type="ECO:0000256" key="1">
    <source>
        <dbReference type="SAM" id="MobiDB-lite"/>
    </source>
</evidence>
<protein>
    <submittedName>
        <fullName evidence="2">Uncharacterized protein</fullName>
    </submittedName>
</protein>
<reference evidence="2" key="2">
    <citation type="submission" date="2025-08" db="UniProtKB">
        <authorList>
            <consortium name="RefSeq"/>
        </authorList>
    </citation>
    <scope>IDENTIFICATION</scope>
</reference>
<proteinExistence type="predicted"/>
<accession>A0AAJ8C0X0</accession>
<dbReference type="KEGG" id="ang:An02g00830"/>
<organism evidence="2">
    <name type="scientific">Aspergillus niger</name>
    <dbReference type="NCBI Taxonomy" id="5061"/>
    <lineage>
        <taxon>Eukaryota</taxon>
        <taxon>Fungi</taxon>
        <taxon>Dikarya</taxon>
        <taxon>Ascomycota</taxon>
        <taxon>Pezizomycotina</taxon>
        <taxon>Eurotiomycetes</taxon>
        <taxon>Eurotiomycetidae</taxon>
        <taxon>Eurotiales</taxon>
        <taxon>Aspergillaceae</taxon>
        <taxon>Aspergillus</taxon>
        <taxon>Aspergillus subgen. Circumdati</taxon>
    </lineage>
</organism>